<feature type="non-terminal residue" evidence="1">
    <location>
        <position position="167"/>
    </location>
</feature>
<comment type="caution">
    <text evidence="1">The sequence shown here is derived from an EMBL/GenBank/DDBJ whole genome shotgun (WGS) entry which is preliminary data.</text>
</comment>
<accession>A0ABW3MT31</accession>
<keyword evidence="1" id="KW-0378">Hydrolase</keyword>
<feature type="non-terminal residue" evidence="1">
    <location>
        <position position="1"/>
    </location>
</feature>
<name>A0ABW3MT31_9PSEU</name>
<sequence length="167" mass="17526">TGKVDGPAALFDNNSGTAAAVSAVAYTPNRPNDVVSFYTVTSSTAGNPTGWVLKGSFDGKTWATIDSRQGQTFQWQRQTRAFQVANPSRYTQYRLEFTGTPTVAEVEFLAKPTPACTQTITGTRNGPLQVNGVVCLQDATVNGPVQINAGGSLYSFGGSITGPVNGV</sequence>
<reference evidence="2" key="1">
    <citation type="journal article" date="2019" name="Int. J. Syst. Evol. Microbiol.">
        <title>The Global Catalogue of Microorganisms (GCM) 10K type strain sequencing project: providing services to taxonomists for standard genome sequencing and annotation.</title>
        <authorList>
            <consortium name="The Broad Institute Genomics Platform"/>
            <consortium name="The Broad Institute Genome Sequencing Center for Infectious Disease"/>
            <person name="Wu L."/>
            <person name="Ma J."/>
        </authorList>
    </citation>
    <scope>NUCLEOTIDE SEQUENCE [LARGE SCALE GENOMIC DNA]</scope>
    <source>
        <strain evidence="2">JCM 31486</strain>
    </source>
</reference>
<dbReference type="Proteomes" id="UP001597045">
    <property type="component" value="Unassembled WGS sequence"/>
</dbReference>
<protein>
    <submittedName>
        <fullName evidence="1">Glycoside hydrolase family 92 protein</fullName>
    </submittedName>
</protein>
<dbReference type="EMBL" id="JBHTIS010004603">
    <property type="protein sequence ID" value="MFD1052640.1"/>
    <property type="molecule type" value="Genomic_DNA"/>
</dbReference>
<keyword evidence="2" id="KW-1185">Reference proteome</keyword>
<evidence type="ECO:0000313" key="1">
    <source>
        <dbReference type="EMBL" id="MFD1052640.1"/>
    </source>
</evidence>
<proteinExistence type="predicted"/>
<gene>
    <name evidence="1" type="ORF">ACFQ1S_47125</name>
</gene>
<dbReference type="GO" id="GO:0016787">
    <property type="term" value="F:hydrolase activity"/>
    <property type="evidence" value="ECO:0007669"/>
    <property type="project" value="UniProtKB-KW"/>
</dbReference>
<dbReference type="Gene3D" id="2.60.120.260">
    <property type="entry name" value="Galactose-binding domain-like"/>
    <property type="match status" value="1"/>
</dbReference>
<organism evidence="1 2">
    <name type="scientific">Kibdelosporangium lantanae</name>
    <dbReference type="NCBI Taxonomy" id="1497396"/>
    <lineage>
        <taxon>Bacteria</taxon>
        <taxon>Bacillati</taxon>
        <taxon>Actinomycetota</taxon>
        <taxon>Actinomycetes</taxon>
        <taxon>Pseudonocardiales</taxon>
        <taxon>Pseudonocardiaceae</taxon>
        <taxon>Kibdelosporangium</taxon>
    </lineage>
</organism>
<evidence type="ECO:0000313" key="2">
    <source>
        <dbReference type="Proteomes" id="UP001597045"/>
    </source>
</evidence>